<feature type="region of interest" description="Disordered" evidence="1">
    <location>
        <begin position="1"/>
        <end position="58"/>
    </location>
</feature>
<protein>
    <submittedName>
        <fullName evidence="2">Uncharacterized protein</fullName>
    </submittedName>
</protein>
<reference evidence="2" key="1">
    <citation type="journal article" date="2013" name="Nature">
        <title>Draft genome of the wheat A-genome progenitor Triticum urartu.</title>
        <authorList>
            <person name="Ling H.Q."/>
            <person name="Zhao S."/>
            <person name="Liu D."/>
            <person name="Wang J."/>
            <person name="Sun H."/>
            <person name="Zhang C."/>
            <person name="Fan H."/>
            <person name="Li D."/>
            <person name="Dong L."/>
            <person name="Tao Y."/>
            <person name="Gao C."/>
            <person name="Wu H."/>
            <person name="Li Y."/>
            <person name="Cui Y."/>
            <person name="Guo X."/>
            <person name="Zheng S."/>
            <person name="Wang B."/>
            <person name="Yu K."/>
            <person name="Liang Q."/>
            <person name="Yang W."/>
            <person name="Lou X."/>
            <person name="Chen J."/>
            <person name="Feng M."/>
            <person name="Jian J."/>
            <person name="Zhang X."/>
            <person name="Luo G."/>
            <person name="Jiang Y."/>
            <person name="Liu J."/>
            <person name="Wang Z."/>
            <person name="Sha Y."/>
            <person name="Zhang B."/>
            <person name="Wu H."/>
            <person name="Tang D."/>
            <person name="Shen Q."/>
            <person name="Xue P."/>
            <person name="Zou S."/>
            <person name="Wang X."/>
            <person name="Liu X."/>
            <person name="Wang F."/>
            <person name="Yang Y."/>
            <person name="An X."/>
            <person name="Dong Z."/>
            <person name="Zhang K."/>
            <person name="Zhang X."/>
            <person name="Luo M.C."/>
            <person name="Dvorak J."/>
            <person name="Tong Y."/>
            <person name="Wang J."/>
            <person name="Yang H."/>
            <person name="Li Z."/>
            <person name="Wang D."/>
            <person name="Zhang A."/>
            <person name="Wang J."/>
        </authorList>
    </citation>
    <scope>NUCLEOTIDE SEQUENCE</scope>
</reference>
<dbReference type="EMBL" id="KD122483">
    <property type="protein sequence ID" value="EMS59299.1"/>
    <property type="molecule type" value="Genomic_DNA"/>
</dbReference>
<accession>M8AF61</accession>
<feature type="compositionally biased region" description="Basic and acidic residues" evidence="1">
    <location>
        <begin position="1"/>
        <end position="12"/>
    </location>
</feature>
<feature type="compositionally biased region" description="Basic and acidic residues" evidence="1">
    <location>
        <begin position="21"/>
        <end position="30"/>
    </location>
</feature>
<name>M8AF61_TRIUA</name>
<sequence>MAGEDGKVDHPRRSGRLKAQTRADQEHGAEDTSEVDCSRRRRLRPQSSSGQEADGEADHPCYNLRLRFGAQECTKQKIGNKRGLTG</sequence>
<gene>
    <name evidence="2" type="ORF">TRIUR3_07747</name>
</gene>
<evidence type="ECO:0000313" key="2">
    <source>
        <dbReference type="EMBL" id="EMS59299.1"/>
    </source>
</evidence>
<dbReference type="OMA" id="GEADHPC"/>
<dbReference type="AlphaFoldDB" id="M8AF61"/>
<organism evidence="2">
    <name type="scientific">Triticum urartu</name>
    <name type="common">Red wild einkorn</name>
    <name type="synonym">Crithodium urartu</name>
    <dbReference type="NCBI Taxonomy" id="4572"/>
    <lineage>
        <taxon>Eukaryota</taxon>
        <taxon>Viridiplantae</taxon>
        <taxon>Streptophyta</taxon>
        <taxon>Embryophyta</taxon>
        <taxon>Tracheophyta</taxon>
        <taxon>Spermatophyta</taxon>
        <taxon>Magnoliopsida</taxon>
        <taxon>Liliopsida</taxon>
        <taxon>Poales</taxon>
        <taxon>Poaceae</taxon>
        <taxon>BOP clade</taxon>
        <taxon>Pooideae</taxon>
        <taxon>Triticodae</taxon>
        <taxon>Triticeae</taxon>
        <taxon>Triticinae</taxon>
        <taxon>Triticum</taxon>
    </lineage>
</organism>
<evidence type="ECO:0000256" key="1">
    <source>
        <dbReference type="SAM" id="MobiDB-lite"/>
    </source>
</evidence>
<proteinExistence type="predicted"/>